<feature type="compositionally biased region" description="Low complexity" evidence="4">
    <location>
        <begin position="689"/>
        <end position="700"/>
    </location>
</feature>
<feature type="region of interest" description="Disordered" evidence="4">
    <location>
        <begin position="539"/>
        <end position="720"/>
    </location>
</feature>
<dbReference type="CDD" id="cd02569">
    <property type="entry name" value="PseudoU_synth_ScPus3"/>
    <property type="match status" value="1"/>
</dbReference>
<dbReference type="InterPro" id="IPR020097">
    <property type="entry name" value="PsdUridine_synth_TruA_a/b_dom"/>
</dbReference>
<sequence>MASSQSEGPLLLTGVALSDHEHSRKPNSNGLNGDIFQSNDGIGDALQRDGNTDSAAPIKNGEGGEITTKGNGGKSCGKAASSGGNATYGGKKFKGVKVCCGDLRQYLYNLETYRQASMLRKGREVHKVYVDVRKGSSFLEDRFSLTEFGRVVLQDGCVRAGRARNVRHIVVARETLYCSGTGGCRRACGGYGMCLVGCDKVKVRGHKCSFRVKLTMRLGFVDHWFVEIMGSHNCYIMTEREARGKGGGLSLEASPPPSDVDKMLADYEFKSSDGEDSNLAERQSQDSPSVDGSPLMMDPLSNPAMAAMSQDGMINLLQPLSLDSKKYLPAAHTLPSSASLPVTTTPLLGLSGSPLTSSSPSMHISPAHCPLNMPLLSESYLMAMARNAAAAVAMSECGVVPPSPTSASPLLSVPSPPKRNSRVSSSSSPSSLPSVPNGVGLGGGGAFPSSFFPPPSMIIPQFTFIPPLPLAEDVKQNQFSHMDDSVMDLSTPKATKPEEAVDAGLPQDLSYKKAPLINGHRNPKKNLSPASNCAAHAYTEDNHRSTTPKQALPSSPSSTASLTALEDIPPKQARAKNNEFAVSSIPLQSNGRSRGSNPAKRPRKNPPSCSFSPASLSKDNGRGAASPGKSPIHSPLFVSKSCTSSPSPLSLPESSPPQAPVSTAQLEDRNSPHISNVINSVQTSNNTRSSSEATASLSLLDNPPTSSASSNHPCELEETPEDESIFSSLLTLKGLVGKSNKQLDKDLANRVRQLEAHVTQLRNLVIKADGSKIEGQGRKKPQREFDFNKYNTRHVALKIAYLGWNYQGFVVQEDTDNTVEAVLFDALLRTKLIMSRETSNYHRCGRTDKGVSALGQVISIDLRTNLLSGIGVKERPGGTAHERPGDNTTEIRYAHILNKVLPPEIRVLAWAPVNINFSARFDCKKRTYKYYFPKGNLNIEVMRNAAQKLIGEHDFRNLCKMDIGNGVVNFTRKIFKADITALDNVTDGYSMCELTVVGQAFLWHQIRCIVAVLFLIGQGKEDEEVIDGLLNVEENPRKPQYSMASELPLVLFDCEYDDDLDWVYEADWHEDNIRHFQQIWAQHTVKSTMLKRMLGHLDVAKVETESDIAPWNELSGPVLQQSDWIIPGNKPRIYKPLFKRQMCESLEDRMEYYAKRNKLTVESDGTGETTPAISAVPSQSCVPLTASSSSTPQ</sequence>
<evidence type="ECO:0000259" key="5">
    <source>
        <dbReference type="Pfam" id="PF01416"/>
    </source>
</evidence>
<name>A0AAV4C4F4_9GAST</name>
<dbReference type="InterPro" id="IPR041707">
    <property type="entry name" value="Pus3-like"/>
</dbReference>
<dbReference type="NCBIfam" id="TIGR00071">
    <property type="entry name" value="hisT_truA"/>
    <property type="match status" value="1"/>
</dbReference>
<dbReference type="SUPFAM" id="SSF55120">
    <property type="entry name" value="Pseudouridine synthase"/>
    <property type="match status" value="1"/>
</dbReference>
<feature type="compositionally biased region" description="Low complexity" evidence="4">
    <location>
        <begin position="551"/>
        <end position="565"/>
    </location>
</feature>
<dbReference type="GO" id="GO:0003723">
    <property type="term" value="F:RNA binding"/>
    <property type="evidence" value="ECO:0007669"/>
    <property type="project" value="InterPro"/>
</dbReference>
<dbReference type="Gene3D" id="3.30.70.580">
    <property type="entry name" value="Pseudouridine synthase I, catalytic domain, N-terminal subdomain"/>
    <property type="match status" value="1"/>
</dbReference>
<evidence type="ECO:0000313" key="6">
    <source>
        <dbReference type="EMBL" id="GFO26242.1"/>
    </source>
</evidence>
<dbReference type="GO" id="GO:0005737">
    <property type="term" value="C:cytoplasm"/>
    <property type="evidence" value="ECO:0007669"/>
    <property type="project" value="TreeGrafter"/>
</dbReference>
<keyword evidence="7" id="KW-1185">Reference proteome</keyword>
<evidence type="ECO:0000256" key="1">
    <source>
        <dbReference type="ARBA" id="ARBA00009375"/>
    </source>
</evidence>
<proteinExistence type="inferred from homology"/>
<dbReference type="PANTHER" id="PTHR11142:SF5">
    <property type="entry name" value="TRNA PSEUDOURIDINE(38_39) SYNTHASE"/>
    <property type="match status" value="1"/>
</dbReference>
<keyword evidence="2" id="KW-0819">tRNA processing</keyword>
<dbReference type="HAMAP" id="MF_00171">
    <property type="entry name" value="TruA"/>
    <property type="match status" value="1"/>
</dbReference>
<evidence type="ECO:0000256" key="4">
    <source>
        <dbReference type="SAM" id="MobiDB-lite"/>
    </source>
</evidence>
<organism evidence="6 7">
    <name type="scientific">Plakobranchus ocellatus</name>
    <dbReference type="NCBI Taxonomy" id="259542"/>
    <lineage>
        <taxon>Eukaryota</taxon>
        <taxon>Metazoa</taxon>
        <taxon>Spiralia</taxon>
        <taxon>Lophotrochozoa</taxon>
        <taxon>Mollusca</taxon>
        <taxon>Gastropoda</taxon>
        <taxon>Heterobranchia</taxon>
        <taxon>Euthyneura</taxon>
        <taxon>Panpulmonata</taxon>
        <taxon>Sacoglossa</taxon>
        <taxon>Placobranchoidea</taxon>
        <taxon>Plakobranchidae</taxon>
        <taxon>Plakobranchus</taxon>
    </lineage>
</organism>
<dbReference type="GO" id="GO:0009982">
    <property type="term" value="F:pseudouridine synthase activity"/>
    <property type="evidence" value="ECO:0007669"/>
    <property type="project" value="InterPro"/>
</dbReference>
<feature type="compositionally biased region" description="Polar residues" evidence="4">
    <location>
        <begin position="703"/>
        <end position="712"/>
    </location>
</feature>
<keyword evidence="3" id="KW-0413">Isomerase</keyword>
<evidence type="ECO:0000313" key="7">
    <source>
        <dbReference type="Proteomes" id="UP000735302"/>
    </source>
</evidence>
<dbReference type="InterPro" id="IPR020094">
    <property type="entry name" value="TruA/RsuA/RluB/E/F_N"/>
</dbReference>
<dbReference type="GO" id="GO:1990481">
    <property type="term" value="P:mRNA pseudouridine synthesis"/>
    <property type="evidence" value="ECO:0007669"/>
    <property type="project" value="TreeGrafter"/>
</dbReference>
<reference evidence="6 7" key="1">
    <citation type="journal article" date="2021" name="Elife">
        <title>Chloroplast acquisition without the gene transfer in kleptoplastic sea slugs, Plakobranchus ocellatus.</title>
        <authorList>
            <person name="Maeda T."/>
            <person name="Takahashi S."/>
            <person name="Yoshida T."/>
            <person name="Shimamura S."/>
            <person name="Takaki Y."/>
            <person name="Nagai Y."/>
            <person name="Toyoda A."/>
            <person name="Suzuki Y."/>
            <person name="Arimoto A."/>
            <person name="Ishii H."/>
            <person name="Satoh N."/>
            <person name="Nishiyama T."/>
            <person name="Hasebe M."/>
            <person name="Maruyama T."/>
            <person name="Minagawa J."/>
            <person name="Obokata J."/>
            <person name="Shigenobu S."/>
        </authorList>
    </citation>
    <scope>NUCLEOTIDE SEQUENCE [LARGE SCALE GENOMIC DNA]</scope>
</reference>
<dbReference type="Proteomes" id="UP000735302">
    <property type="component" value="Unassembled WGS sequence"/>
</dbReference>
<dbReference type="AlphaFoldDB" id="A0AAV4C4F4"/>
<evidence type="ECO:0000256" key="2">
    <source>
        <dbReference type="ARBA" id="ARBA00022694"/>
    </source>
</evidence>
<dbReference type="PANTHER" id="PTHR11142">
    <property type="entry name" value="PSEUDOURIDYLATE SYNTHASE"/>
    <property type="match status" value="1"/>
</dbReference>
<evidence type="ECO:0000256" key="3">
    <source>
        <dbReference type="ARBA" id="ARBA00023235"/>
    </source>
</evidence>
<feature type="region of interest" description="Disordered" evidence="4">
    <location>
        <begin position="20"/>
        <end position="81"/>
    </location>
</feature>
<dbReference type="Pfam" id="PF01416">
    <property type="entry name" value="PseudoU_synth_1"/>
    <property type="match status" value="1"/>
</dbReference>
<feature type="compositionally biased region" description="Polar residues" evidence="4">
    <location>
        <begin position="607"/>
        <end position="618"/>
    </location>
</feature>
<feature type="compositionally biased region" description="Polar residues" evidence="4">
    <location>
        <begin position="280"/>
        <end position="290"/>
    </location>
</feature>
<dbReference type="Gene3D" id="3.30.70.660">
    <property type="entry name" value="Pseudouridine synthase I, catalytic domain, C-terminal subdomain"/>
    <property type="match status" value="1"/>
</dbReference>
<feature type="domain" description="Pseudouridine synthase I TruA alpha/beta" evidence="5">
    <location>
        <begin position="945"/>
        <end position="1057"/>
    </location>
</feature>
<dbReference type="InterPro" id="IPR001406">
    <property type="entry name" value="PsdUridine_synth_TruA"/>
</dbReference>
<feature type="region of interest" description="Disordered" evidence="4">
    <location>
        <begin position="403"/>
        <end position="437"/>
    </location>
</feature>
<feature type="region of interest" description="Disordered" evidence="4">
    <location>
        <begin position="272"/>
        <end position="301"/>
    </location>
</feature>
<dbReference type="GO" id="GO:0005634">
    <property type="term" value="C:nucleus"/>
    <property type="evidence" value="ECO:0007669"/>
    <property type="project" value="TreeGrafter"/>
</dbReference>
<protein>
    <submittedName>
        <fullName evidence="6">tRNA pseudouridine synthase</fullName>
    </submittedName>
</protein>
<comment type="caution">
    <text evidence="6">The sequence shown here is derived from an EMBL/GenBank/DDBJ whole genome shotgun (WGS) entry which is preliminary data.</text>
</comment>
<feature type="compositionally biased region" description="Low complexity" evidence="4">
    <location>
        <begin position="422"/>
        <end position="437"/>
    </location>
</feature>
<dbReference type="InterPro" id="IPR020103">
    <property type="entry name" value="PsdUridine_synth_cat_dom_sf"/>
</dbReference>
<feature type="compositionally biased region" description="Low complexity" evidence="4">
    <location>
        <begin position="644"/>
        <end position="653"/>
    </location>
</feature>
<dbReference type="FunFam" id="3.30.70.580:FF:000007">
    <property type="entry name" value="tRNA pseudouridine synthase"/>
    <property type="match status" value="1"/>
</dbReference>
<dbReference type="EMBL" id="BLXT01005798">
    <property type="protein sequence ID" value="GFO26242.1"/>
    <property type="molecule type" value="Genomic_DNA"/>
</dbReference>
<comment type="similarity">
    <text evidence="1">Belongs to the tRNA pseudouridine synthase TruA family.</text>
</comment>
<dbReference type="GO" id="GO:0031119">
    <property type="term" value="P:tRNA pseudouridine synthesis"/>
    <property type="evidence" value="ECO:0007669"/>
    <property type="project" value="TreeGrafter"/>
</dbReference>
<feature type="compositionally biased region" description="Polar residues" evidence="4">
    <location>
        <begin position="672"/>
        <end position="688"/>
    </location>
</feature>
<feature type="compositionally biased region" description="Polar residues" evidence="4">
    <location>
        <begin position="26"/>
        <end position="40"/>
    </location>
</feature>
<dbReference type="InterPro" id="IPR020095">
    <property type="entry name" value="PsdUridine_synth_TruA_C"/>
</dbReference>
<feature type="compositionally biased region" description="Polar residues" evidence="4">
    <location>
        <begin position="585"/>
        <end position="596"/>
    </location>
</feature>
<accession>A0AAV4C4F4</accession>
<gene>
    <name evidence="6" type="ORF">PoB_005274700</name>
</gene>